<evidence type="ECO:0000256" key="1">
    <source>
        <dbReference type="SAM" id="Phobius"/>
    </source>
</evidence>
<dbReference type="Proteomes" id="UP000236724">
    <property type="component" value="Unassembled WGS sequence"/>
</dbReference>
<feature type="transmembrane region" description="Helical" evidence="1">
    <location>
        <begin position="12"/>
        <end position="34"/>
    </location>
</feature>
<keyword evidence="3" id="KW-1185">Reference proteome</keyword>
<name>A0A1H6F894_9GAMM</name>
<sequence>MKEKLTIPEFSVNIIKIILITGVVFLMVVQLFQWNSTSILRQQNKQFKTEIKGLATTNKTLKNEVLNDSIKIAALLQKIDSLTATDKLYKTELYTIKQRYEKLKIEYDIASDNKRNRIFTDIINN</sequence>
<dbReference type="EMBL" id="FMSV02000181">
    <property type="protein sequence ID" value="SEH05276.1"/>
    <property type="molecule type" value="Genomic_DNA"/>
</dbReference>
<keyword evidence="1" id="KW-0812">Transmembrane</keyword>
<reference evidence="2 3" key="1">
    <citation type="submission" date="2016-10" db="EMBL/GenBank/DDBJ databases">
        <authorList>
            <person name="de Groot N.N."/>
        </authorList>
    </citation>
    <scope>NUCLEOTIDE SEQUENCE [LARGE SCALE GENOMIC DNA]</scope>
    <source>
        <strain evidence="2">MBHS1</strain>
    </source>
</reference>
<dbReference type="RefSeq" id="WP_103919231.1">
    <property type="nucleotide sequence ID" value="NZ_FMSV02000181.1"/>
</dbReference>
<gene>
    <name evidence="2" type="ORF">MBHS_01129</name>
</gene>
<accession>A0A1H6F894</accession>
<organism evidence="2 3">
    <name type="scientific">Candidatus Venteria ishoeyi</name>
    <dbReference type="NCBI Taxonomy" id="1899563"/>
    <lineage>
        <taxon>Bacteria</taxon>
        <taxon>Pseudomonadati</taxon>
        <taxon>Pseudomonadota</taxon>
        <taxon>Gammaproteobacteria</taxon>
        <taxon>Thiotrichales</taxon>
        <taxon>Thiotrichaceae</taxon>
        <taxon>Venteria</taxon>
    </lineage>
</organism>
<keyword evidence="1" id="KW-1133">Transmembrane helix</keyword>
<proteinExistence type="predicted"/>
<keyword evidence="1" id="KW-0472">Membrane</keyword>
<dbReference type="AlphaFoldDB" id="A0A1H6F894"/>
<protein>
    <submittedName>
        <fullName evidence="2">Uncharacterized protein</fullName>
    </submittedName>
</protein>
<evidence type="ECO:0000313" key="2">
    <source>
        <dbReference type="EMBL" id="SEH05276.1"/>
    </source>
</evidence>
<evidence type="ECO:0000313" key="3">
    <source>
        <dbReference type="Proteomes" id="UP000236724"/>
    </source>
</evidence>